<comment type="similarity">
    <text evidence="1 2">Belongs to the UPF0235 family.</text>
</comment>
<organism evidence="3 4">
    <name type="scientific">Arboricoccus pini</name>
    <dbReference type="NCBI Taxonomy" id="1963835"/>
    <lineage>
        <taxon>Bacteria</taxon>
        <taxon>Pseudomonadati</taxon>
        <taxon>Pseudomonadota</taxon>
        <taxon>Alphaproteobacteria</taxon>
        <taxon>Geminicoccales</taxon>
        <taxon>Geminicoccaceae</taxon>
        <taxon>Arboricoccus</taxon>
    </lineage>
</organism>
<dbReference type="AlphaFoldDB" id="A0A212PXE9"/>
<dbReference type="HAMAP" id="MF_00634">
    <property type="entry name" value="UPF0235"/>
    <property type="match status" value="1"/>
</dbReference>
<dbReference type="SMART" id="SM01152">
    <property type="entry name" value="DUF167"/>
    <property type="match status" value="1"/>
</dbReference>
<evidence type="ECO:0000256" key="2">
    <source>
        <dbReference type="HAMAP-Rule" id="MF_00634"/>
    </source>
</evidence>
<sequence>MTTGPIEVRAGHVLLHLKVTPKARKAEIGGLISDAQGRPRLVVKVTAPPDQGKANAAVLAALAARLGLAISRLELVRGTTAREKTVEIEAEPQLIATALGLDVE</sequence>
<evidence type="ECO:0000313" key="4">
    <source>
        <dbReference type="Proteomes" id="UP000197065"/>
    </source>
</evidence>
<dbReference type="NCBIfam" id="TIGR00251">
    <property type="entry name" value="DUF167 family protein"/>
    <property type="match status" value="1"/>
</dbReference>
<dbReference type="PANTHER" id="PTHR13420">
    <property type="entry name" value="UPF0235 PROTEIN C15ORF40"/>
    <property type="match status" value="1"/>
</dbReference>
<proteinExistence type="inferred from homology"/>
<dbReference type="RefSeq" id="WP_165769344.1">
    <property type="nucleotide sequence ID" value="NZ_FYEH01000001.1"/>
</dbReference>
<dbReference type="GO" id="GO:0005737">
    <property type="term" value="C:cytoplasm"/>
    <property type="evidence" value="ECO:0007669"/>
    <property type="project" value="TreeGrafter"/>
</dbReference>
<gene>
    <name evidence="3" type="ORF">SAMN07250955_101121</name>
</gene>
<evidence type="ECO:0000256" key="1">
    <source>
        <dbReference type="ARBA" id="ARBA00010364"/>
    </source>
</evidence>
<keyword evidence="4" id="KW-1185">Reference proteome</keyword>
<evidence type="ECO:0000313" key="3">
    <source>
        <dbReference type="EMBL" id="SNB51675.1"/>
    </source>
</evidence>
<dbReference type="SUPFAM" id="SSF69786">
    <property type="entry name" value="YggU-like"/>
    <property type="match status" value="1"/>
</dbReference>
<name>A0A212PXE9_9PROT</name>
<dbReference type="PANTHER" id="PTHR13420:SF7">
    <property type="entry name" value="UPF0235 PROTEIN C15ORF40"/>
    <property type="match status" value="1"/>
</dbReference>
<dbReference type="InterPro" id="IPR036591">
    <property type="entry name" value="YggU-like_sf"/>
</dbReference>
<dbReference type="Pfam" id="PF02594">
    <property type="entry name" value="DUF167"/>
    <property type="match status" value="1"/>
</dbReference>
<dbReference type="Gene3D" id="3.30.1200.10">
    <property type="entry name" value="YggU-like"/>
    <property type="match status" value="1"/>
</dbReference>
<reference evidence="3 4" key="1">
    <citation type="submission" date="2017-06" db="EMBL/GenBank/DDBJ databases">
        <authorList>
            <person name="Kim H.J."/>
            <person name="Triplett B.A."/>
        </authorList>
    </citation>
    <scope>NUCLEOTIDE SEQUENCE [LARGE SCALE GENOMIC DNA]</scope>
    <source>
        <strain evidence="3 4">B29T1</strain>
    </source>
</reference>
<accession>A0A212PXE9</accession>
<protein>
    <recommendedName>
        <fullName evidence="2">UPF0235 protein SAMN07250955_101121</fullName>
    </recommendedName>
</protein>
<dbReference type="InterPro" id="IPR003746">
    <property type="entry name" value="DUF167"/>
</dbReference>
<dbReference type="EMBL" id="FYEH01000001">
    <property type="protein sequence ID" value="SNB51675.1"/>
    <property type="molecule type" value="Genomic_DNA"/>
</dbReference>
<dbReference type="Proteomes" id="UP000197065">
    <property type="component" value="Unassembled WGS sequence"/>
</dbReference>